<dbReference type="Proteomes" id="UP000794436">
    <property type="component" value="Unassembled WGS sequence"/>
</dbReference>
<dbReference type="PROSITE" id="PS51257">
    <property type="entry name" value="PROKAR_LIPOPROTEIN"/>
    <property type="match status" value="1"/>
</dbReference>
<name>A0A8K1CI05_PYTOL</name>
<sequence length="132" mass="13496">MLPRRLVLLPLLVLAFSCAVAQNTNDITTSNTTAPFVVIVTSQPPLDDPVVTGTPSPVVETLGSSNEESDPVVVPTETPTPGPIVVIIEPAPANASTTSAPPAVESSDSLHEPCIIQIIAAPEPATAAPTTK</sequence>
<keyword evidence="4" id="KW-1185">Reference proteome</keyword>
<organism evidence="3 4">
    <name type="scientific">Pythium oligandrum</name>
    <name type="common">Mycoparasitic fungus</name>
    <dbReference type="NCBI Taxonomy" id="41045"/>
    <lineage>
        <taxon>Eukaryota</taxon>
        <taxon>Sar</taxon>
        <taxon>Stramenopiles</taxon>
        <taxon>Oomycota</taxon>
        <taxon>Peronosporomycetes</taxon>
        <taxon>Pythiales</taxon>
        <taxon>Pythiaceae</taxon>
        <taxon>Pythium</taxon>
    </lineage>
</organism>
<comment type="caution">
    <text evidence="3">The sequence shown here is derived from an EMBL/GenBank/DDBJ whole genome shotgun (WGS) entry which is preliminary data.</text>
</comment>
<evidence type="ECO:0000256" key="2">
    <source>
        <dbReference type="SAM" id="SignalP"/>
    </source>
</evidence>
<feature type="compositionally biased region" description="Low complexity" evidence="1">
    <location>
        <begin position="71"/>
        <end position="84"/>
    </location>
</feature>
<evidence type="ECO:0000313" key="4">
    <source>
        <dbReference type="Proteomes" id="UP000794436"/>
    </source>
</evidence>
<feature type="signal peptide" evidence="2">
    <location>
        <begin position="1"/>
        <end position="21"/>
    </location>
</feature>
<evidence type="ECO:0000256" key="1">
    <source>
        <dbReference type="SAM" id="MobiDB-lite"/>
    </source>
</evidence>
<protein>
    <submittedName>
        <fullName evidence="3">Uncharacterized protein</fullName>
    </submittedName>
</protein>
<accession>A0A8K1CI05</accession>
<gene>
    <name evidence="3" type="ORF">Poli38472_014641</name>
</gene>
<dbReference type="AlphaFoldDB" id="A0A8K1CI05"/>
<feature type="chain" id="PRO_5035436588" evidence="2">
    <location>
        <begin position="22"/>
        <end position="132"/>
    </location>
</feature>
<reference evidence="3" key="1">
    <citation type="submission" date="2019-03" db="EMBL/GenBank/DDBJ databases">
        <title>Long read genome sequence of the mycoparasitic Pythium oligandrum ATCC 38472 isolated from sugarbeet rhizosphere.</title>
        <authorList>
            <person name="Gaulin E."/>
        </authorList>
    </citation>
    <scope>NUCLEOTIDE SEQUENCE</scope>
    <source>
        <strain evidence="3">ATCC 38472_TT</strain>
    </source>
</reference>
<keyword evidence="2" id="KW-0732">Signal</keyword>
<proteinExistence type="predicted"/>
<evidence type="ECO:0000313" key="3">
    <source>
        <dbReference type="EMBL" id="TMW63936.1"/>
    </source>
</evidence>
<dbReference type="EMBL" id="SPLM01000042">
    <property type="protein sequence ID" value="TMW63936.1"/>
    <property type="molecule type" value="Genomic_DNA"/>
</dbReference>
<feature type="region of interest" description="Disordered" evidence="1">
    <location>
        <begin position="45"/>
        <end position="84"/>
    </location>
</feature>